<accession>A0ABM8QJ16</accession>
<sequence length="121" mass="12926">MGRAHRRTSPSKGRAGASLLMRASNEGLLRPRVVRAKEAPAPVLSLLPLPERLHLRVVIEAVHLRAWAEHTSLSAIKAGRGAFPRARVQRGPSETARCASKGDGPRPASPPFILDTASADS</sequence>
<name>A0ABM8QJ16_9BACT</name>
<comment type="caution">
    <text evidence="2">The sequence shown here is derived from an EMBL/GenBank/DDBJ whole genome shotgun (WGS) entry which is preliminary data.</text>
</comment>
<evidence type="ECO:0000313" key="2">
    <source>
        <dbReference type="EMBL" id="CAE6699086.1"/>
    </source>
</evidence>
<evidence type="ECO:0000313" key="3">
    <source>
        <dbReference type="Proteomes" id="UP000675880"/>
    </source>
</evidence>
<proteinExistence type="predicted"/>
<evidence type="ECO:0000256" key="1">
    <source>
        <dbReference type="SAM" id="MobiDB-lite"/>
    </source>
</evidence>
<reference evidence="2 3" key="1">
    <citation type="submission" date="2021-02" db="EMBL/GenBank/DDBJ databases">
        <authorList>
            <person name="Han P."/>
        </authorList>
    </citation>
    <scope>NUCLEOTIDE SEQUENCE [LARGE SCALE GENOMIC DNA]</scope>
    <source>
        <strain evidence="2">Candidatus Nitrospira sp. ZN2</strain>
    </source>
</reference>
<protein>
    <submittedName>
        <fullName evidence="2">Uncharacterized protein</fullName>
    </submittedName>
</protein>
<organism evidence="2 3">
    <name type="scientific">Nitrospira defluvii</name>
    <dbReference type="NCBI Taxonomy" id="330214"/>
    <lineage>
        <taxon>Bacteria</taxon>
        <taxon>Pseudomonadati</taxon>
        <taxon>Nitrospirota</taxon>
        <taxon>Nitrospiria</taxon>
        <taxon>Nitrospirales</taxon>
        <taxon>Nitrospiraceae</taxon>
        <taxon>Nitrospira</taxon>
    </lineage>
</organism>
<dbReference type="Proteomes" id="UP000675880">
    <property type="component" value="Unassembled WGS sequence"/>
</dbReference>
<keyword evidence="3" id="KW-1185">Reference proteome</keyword>
<feature type="region of interest" description="Disordered" evidence="1">
    <location>
        <begin position="84"/>
        <end position="121"/>
    </location>
</feature>
<gene>
    <name evidence="2" type="ORF">NSPZN2_10628</name>
</gene>
<dbReference type="EMBL" id="CAJNBJ010000001">
    <property type="protein sequence ID" value="CAE6699086.1"/>
    <property type="molecule type" value="Genomic_DNA"/>
</dbReference>